<evidence type="ECO:0000313" key="2">
    <source>
        <dbReference type="EMBL" id="KIM90204.1"/>
    </source>
</evidence>
<dbReference type="InterPro" id="IPR056924">
    <property type="entry name" value="SH3_Tf2-1"/>
</dbReference>
<reference evidence="2 3" key="1">
    <citation type="submission" date="2014-04" db="EMBL/GenBank/DDBJ databases">
        <authorList>
            <consortium name="DOE Joint Genome Institute"/>
            <person name="Kuo A."/>
            <person name="Tarkka M."/>
            <person name="Buscot F."/>
            <person name="Kohler A."/>
            <person name="Nagy L.G."/>
            <person name="Floudas D."/>
            <person name="Copeland A."/>
            <person name="Barry K.W."/>
            <person name="Cichocki N."/>
            <person name="Veneault-Fourrey C."/>
            <person name="LaButti K."/>
            <person name="Lindquist E.A."/>
            <person name="Lipzen A."/>
            <person name="Lundell T."/>
            <person name="Morin E."/>
            <person name="Murat C."/>
            <person name="Sun H."/>
            <person name="Tunlid A."/>
            <person name="Henrissat B."/>
            <person name="Grigoriev I.V."/>
            <person name="Hibbett D.S."/>
            <person name="Martin F."/>
            <person name="Nordberg H.P."/>
            <person name="Cantor M.N."/>
            <person name="Hua S.X."/>
        </authorList>
    </citation>
    <scope>NUCLEOTIDE SEQUENCE [LARGE SCALE GENOMIC DNA]</scope>
    <source>
        <strain evidence="2 3">F 1598</strain>
    </source>
</reference>
<feature type="non-terminal residue" evidence="2">
    <location>
        <position position="79"/>
    </location>
</feature>
<dbReference type="EMBL" id="KN832973">
    <property type="protein sequence ID" value="KIM90204.1"/>
    <property type="molecule type" value="Genomic_DNA"/>
</dbReference>
<dbReference type="OrthoDB" id="3268967at2759"/>
<reference evidence="3" key="2">
    <citation type="submission" date="2015-01" db="EMBL/GenBank/DDBJ databases">
        <title>Evolutionary Origins and Diversification of the Mycorrhizal Mutualists.</title>
        <authorList>
            <consortium name="DOE Joint Genome Institute"/>
            <consortium name="Mycorrhizal Genomics Consortium"/>
            <person name="Kohler A."/>
            <person name="Kuo A."/>
            <person name="Nagy L.G."/>
            <person name="Floudas D."/>
            <person name="Copeland A."/>
            <person name="Barry K.W."/>
            <person name="Cichocki N."/>
            <person name="Veneault-Fourrey C."/>
            <person name="LaButti K."/>
            <person name="Lindquist E.A."/>
            <person name="Lipzen A."/>
            <person name="Lundell T."/>
            <person name="Morin E."/>
            <person name="Murat C."/>
            <person name="Riley R."/>
            <person name="Ohm R."/>
            <person name="Sun H."/>
            <person name="Tunlid A."/>
            <person name="Henrissat B."/>
            <person name="Grigoriev I.V."/>
            <person name="Hibbett D.S."/>
            <person name="Martin F."/>
        </authorList>
    </citation>
    <scope>NUCLEOTIDE SEQUENCE [LARGE SCALE GENOMIC DNA]</scope>
    <source>
        <strain evidence="3">F 1598</strain>
    </source>
</reference>
<keyword evidence="3" id="KW-1185">Reference proteome</keyword>
<protein>
    <recommendedName>
        <fullName evidence="1">Tf2-1-like SH3-like domain-containing protein</fullName>
    </recommendedName>
</protein>
<dbReference type="InParanoid" id="A0A0C3GET7"/>
<sequence length="79" mass="9114">KFMPRYDGPYTVINVSPNRSVYTLDLPNSPNMFPSFHASLLSKYNTNDNDLFPGRVRTHPGTIVTENGEVEWWVDRIID</sequence>
<gene>
    <name evidence="2" type="ORF">PILCRDRAFT_34551</name>
</gene>
<evidence type="ECO:0000259" key="1">
    <source>
        <dbReference type="Pfam" id="PF24626"/>
    </source>
</evidence>
<organism evidence="2 3">
    <name type="scientific">Piloderma croceum (strain F 1598)</name>
    <dbReference type="NCBI Taxonomy" id="765440"/>
    <lineage>
        <taxon>Eukaryota</taxon>
        <taxon>Fungi</taxon>
        <taxon>Dikarya</taxon>
        <taxon>Basidiomycota</taxon>
        <taxon>Agaricomycotina</taxon>
        <taxon>Agaricomycetes</taxon>
        <taxon>Agaricomycetidae</taxon>
        <taxon>Atheliales</taxon>
        <taxon>Atheliaceae</taxon>
        <taxon>Piloderma</taxon>
    </lineage>
</organism>
<dbReference type="Proteomes" id="UP000054166">
    <property type="component" value="Unassembled WGS sequence"/>
</dbReference>
<proteinExistence type="predicted"/>
<feature type="domain" description="Tf2-1-like SH3-like" evidence="1">
    <location>
        <begin position="1"/>
        <end position="44"/>
    </location>
</feature>
<accession>A0A0C3GET7</accession>
<dbReference type="Pfam" id="PF24626">
    <property type="entry name" value="SH3_Tf2-1"/>
    <property type="match status" value="1"/>
</dbReference>
<dbReference type="STRING" id="765440.A0A0C3GET7"/>
<dbReference type="HOGENOM" id="CLU_180976_0_0_1"/>
<name>A0A0C3GET7_PILCF</name>
<evidence type="ECO:0000313" key="3">
    <source>
        <dbReference type="Proteomes" id="UP000054166"/>
    </source>
</evidence>
<dbReference type="AlphaFoldDB" id="A0A0C3GET7"/>
<feature type="non-terminal residue" evidence="2">
    <location>
        <position position="1"/>
    </location>
</feature>